<sequence length="279" mass="31549">MAFEWHGAVTNKTKKTKRKPDWLDRLSVWMLLVGIGLIAYPTAADWWNSIHQTHMLTEYAQMVEDLDEPFKKEMVAQARSYNKTLLTREDRWNFSESEWATYLDLLDPGKTGVMGSVSIPTLGITYPIYHGTDEGVLAVAIGHMPGSSLPVGGKGTHAVLSGHRGLPSAQLFTHLDRVKKGDRFQIETIDQRLLYEVDQIKTVLPGDETYVEIDPDADLCTLVTCTPFEVNTHRLLVRGHRIPLDDKPEPYAIPWPRIFLCLGMLVALIAQLVSRRKEK</sequence>
<proteinExistence type="predicted"/>
<accession>A0AC61RA18</accession>
<organism evidence="1 2">
    <name type="scientific">Dubosiella muris</name>
    <dbReference type="NCBI Taxonomy" id="3038133"/>
    <lineage>
        <taxon>Bacteria</taxon>
        <taxon>Bacillati</taxon>
        <taxon>Bacillota</taxon>
        <taxon>Erysipelotrichia</taxon>
        <taxon>Erysipelotrichales</taxon>
        <taxon>Erysipelotrichaceae</taxon>
        <taxon>Dubosiella</taxon>
    </lineage>
</organism>
<evidence type="ECO:0000313" key="2">
    <source>
        <dbReference type="Proteomes" id="UP000308836"/>
    </source>
</evidence>
<name>A0AC61RA18_9FIRM</name>
<gene>
    <name evidence="1" type="ORF">E5336_01260</name>
</gene>
<comment type="caution">
    <text evidence="1">The sequence shown here is derived from an EMBL/GenBank/DDBJ whole genome shotgun (WGS) entry which is preliminary data.</text>
</comment>
<dbReference type="EMBL" id="SRYG01000002">
    <property type="protein sequence ID" value="TGY67072.1"/>
    <property type="molecule type" value="Genomic_DNA"/>
</dbReference>
<dbReference type="Proteomes" id="UP000308836">
    <property type="component" value="Unassembled WGS sequence"/>
</dbReference>
<evidence type="ECO:0000313" key="1">
    <source>
        <dbReference type="EMBL" id="TGY67072.1"/>
    </source>
</evidence>
<keyword evidence="2" id="KW-1185">Reference proteome</keyword>
<protein>
    <submittedName>
        <fullName evidence="1">Class C sortase</fullName>
    </submittedName>
</protein>
<reference evidence="1" key="1">
    <citation type="submission" date="2019-04" db="EMBL/GenBank/DDBJ databases">
        <title>Microbes associate with the intestines of laboratory mice.</title>
        <authorList>
            <person name="Navarre W."/>
            <person name="Wong E."/>
            <person name="Huang K."/>
            <person name="Tropini C."/>
            <person name="Ng K."/>
            <person name="Yu B."/>
        </authorList>
    </citation>
    <scope>NUCLEOTIDE SEQUENCE</scope>
    <source>
        <strain evidence="1">NM09_H32</strain>
    </source>
</reference>